<dbReference type="InterPro" id="IPR051201">
    <property type="entry name" value="Chloro_Bact_Ser_Proteases"/>
</dbReference>
<keyword evidence="2" id="KW-0378">Hydrolase</keyword>
<organism evidence="5 6">
    <name type="scientific">Sutcliffiella horikoshii</name>
    <dbReference type="NCBI Taxonomy" id="79883"/>
    <lineage>
        <taxon>Bacteria</taxon>
        <taxon>Bacillati</taxon>
        <taxon>Bacillota</taxon>
        <taxon>Bacilli</taxon>
        <taxon>Bacillales</taxon>
        <taxon>Bacillaceae</taxon>
        <taxon>Sutcliffiella</taxon>
    </lineage>
</organism>
<keyword evidence="3" id="KW-0720">Serine protease</keyword>
<dbReference type="PANTHER" id="PTHR43343">
    <property type="entry name" value="PEPTIDASE S12"/>
    <property type="match status" value="1"/>
</dbReference>
<dbReference type="InterPro" id="IPR001940">
    <property type="entry name" value="Peptidase_S1C"/>
</dbReference>
<feature type="transmembrane region" description="Helical" evidence="4">
    <location>
        <begin position="6"/>
        <end position="24"/>
    </location>
</feature>
<evidence type="ECO:0000313" key="6">
    <source>
        <dbReference type="Proteomes" id="UP000322524"/>
    </source>
</evidence>
<dbReference type="GO" id="GO:0004252">
    <property type="term" value="F:serine-type endopeptidase activity"/>
    <property type="evidence" value="ECO:0007669"/>
    <property type="project" value="InterPro"/>
</dbReference>
<accession>A0A5D4SX75</accession>
<keyword evidence="4" id="KW-0812">Transmembrane</keyword>
<evidence type="ECO:0000256" key="2">
    <source>
        <dbReference type="ARBA" id="ARBA00022801"/>
    </source>
</evidence>
<keyword evidence="1 5" id="KW-0645">Protease</keyword>
<dbReference type="OrthoDB" id="189537at2"/>
<dbReference type="AlphaFoldDB" id="A0A5D4SX75"/>
<dbReference type="GO" id="GO:0006508">
    <property type="term" value="P:proteolysis"/>
    <property type="evidence" value="ECO:0007669"/>
    <property type="project" value="UniProtKB-KW"/>
</dbReference>
<dbReference type="Pfam" id="PF13365">
    <property type="entry name" value="Trypsin_2"/>
    <property type="match status" value="1"/>
</dbReference>
<reference evidence="5 6" key="1">
    <citation type="submission" date="2019-08" db="EMBL/GenBank/DDBJ databases">
        <title>Bacillus genomes from the desert of Cuatro Cienegas, Coahuila.</title>
        <authorList>
            <person name="Olmedo-Alvarez G."/>
        </authorList>
    </citation>
    <scope>NUCLEOTIDE SEQUENCE [LARGE SCALE GENOMIC DNA]</scope>
    <source>
        <strain evidence="5 6">CH28_1T</strain>
    </source>
</reference>
<evidence type="ECO:0000256" key="3">
    <source>
        <dbReference type="ARBA" id="ARBA00022825"/>
    </source>
</evidence>
<dbReference type="Gene3D" id="2.40.10.120">
    <property type="match status" value="1"/>
</dbReference>
<dbReference type="Proteomes" id="UP000322524">
    <property type="component" value="Unassembled WGS sequence"/>
</dbReference>
<gene>
    <name evidence="5" type="ORF">FZC76_13395</name>
</gene>
<dbReference type="InterPro" id="IPR009003">
    <property type="entry name" value="Peptidase_S1_PA"/>
</dbReference>
<dbReference type="STRING" id="79883.GCA_001636495_04156"/>
<evidence type="ECO:0000256" key="4">
    <source>
        <dbReference type="SAM" id="Phobius"/>
    </source>
</evidence>
<dbReference type="RefSeq" id="WP_148988680.1">
    <property type="nucleotide sequence ID" value="NZ_VTEV01000005.1"/>
</dbReference>
<keyword evidence="4" id="KW-1133">Transmembrane helix</keyword>
<dbReference type="PRINTS" id="PR00834">
    <property type="entry name" value="PROTEASES2C"/>
</dbReference>
<evidence type="ECO:0000313" key="5">
    <source>
        <dbReference type="EMBL" id="TYS67569.1"/>
    </source>
</evidence>
<protein>
    <submittedName>
        <fullName evidence="5">Trypsin-like serine protease</fullName>
    </submittedName>
</protein>
<name>A0A5D4SX75_9BACI</name>
<comment type="caution">
    <text evidence="5">The sequence shown here is derived from an EMBL/GenBank/DDBJ whole genome shotgun (WGS) entry which is preliminary data.</text>
</comment>
<evidence type="ECO:0000256" key="1">
    <source>
        <dbReference type="ARBA" id="ARBA00022670"/>
    </source>
</evidence>
<keyword evidence="4" id="KW-0472">Membrane</keyword>
<proteinExistence type="predicted"/>
<dbReference type="PANTHER" id="PTHR43343:SF3">
    <property type="entry name" value="PROTEASE DO-LIKE 8, CHLOROPLASTIC"/>
    <property type="match status" value="1"/>
</dbReference>
<dbReference type="SUPFAM" id="SSF50494">
    <property type="entry name" value="Trypsin-like serine proteases"/>
    <property type="match status" value="1"/>
</dbReference>
<sequence>MNVRWFISIIMTIILISGGLLGYFHIKNTVPAQLTAPSKLYLESEVVEKENVPQALKEIIFESQKLVVKIELPDGSFGSGFLYNNKGDVITNAHVVANAKDVKVSSADSKELTGEVIGISIDTDIAVVRVPELEGTKPFKLAETRKAELGDDVIALGSPLGLQNTVTTGIISGVGREFEIDSFKYEDVFQISAPIAPGNSGGPLIDTKTGEVVGINSATMDQGVIGFSIPLVNVMPMVESWSESPMESLPRIGANTTGNSAGETSTNVDIAEYLVNYFYESINYRDYVTAYSLLGSSWQSKTAYEDFRAGYLDFLTIEVDDLLSKQNGNNVEVITVITAQERSEKGVSYKKFKVTFELGLENDQMKILSEKRESME</sequence>
<dbReference type="EMBL" id="VTEV01000005">
    <property type="protein sequence ID" value="TYS67569.1"/>
    <property type="molecule type" value="Genomic_DNA"/>
</dbReference>